<evidence type="ECO:0000313" key="3">
    <source>
        <dbReference type="Proteomes" id="UP000266861"/>
    </source>
</evidence>
<reference evidence="2 3" key="1">
    <citation type="submission" date="2018-08" db="EMBL/GenBank/DDBJ databases">
        <title>Genome and evolution of the arbuscular mycorrhizal fungus Diversispora epigaea (formerly Glomus versiforme) and its bacterial endosymbionts.</title>
        <authorList>
            <person name="Sun X."/>
            <person name="Fei Z."/>
            <person name="Harrison M."/>
        </authorList>
    </citation>
    <scope>NUCLEOTIDE SEQUENCE [LARGE SCALE GENOMIC DNA]</scope>
    <source>
        <strain evidence="2 3">IT104</strain>
    </source>
</reference>
<accession>A0A397IBU3</accession>
<dbReference type="AlphaFoldDB" id="A0A397IBU3"/>
<dbReference type="Proteomes" id="UP000266861">
    <property type="component" value="Unassembled WGS sequence"/>
</dbReference>
<keyword evidence="1" id="KW-0175">Coiled coil</keyword>
<gene>
    <name evidence="2" type="ORF">Glove_243g120</name>
</gene>
<proteinExistence type="predicted"/>
<sequence>MKFNQAYIDLIKQLPPSLVEESWKRLTMRKRNPLTELEACAIDSCIEDFLRHEIIVYNRKKDRQRRSPSPLENLSYNTKASDKTHTIMSNQETQTQNTVPIYTCDHEEVIDCRVKKELDSLSRQLLEFNDSFMQEINKQIEERVNVNNKLRDEIEQQKIQLHKAEKILAGLKSQCSNQDVHLKDRPLI</sequence>
<evidence type="ECO:0000313" key="2">
    <source>
        <dbReference type="EMBL" id="RHZ72307.1"/>
    </source>
</evidence>
<keyword evidence="3" id="KW-1185">Reference proteome</keyword>
<name>A0A397IBU3_9GLOM</name>
<comment type="caution">
    <text evidence="2">The sequence shown here is derived from an EMBL/GenBank/DDBJ whole genome shotgun (WGS) entry which is preliminary data.</text>
</comment>
<organism evidence="2 3">
    <name type="scientific">Diversispora epigaea</name>
    <dbReference type="NCBI Taxonomy" id="1348612"/>
    <lineage>
        <taxon>Eukaryota</taxon>
        <taxon>Fungi</taxon>
        <taxon>Fungi incertae sedis</taxon>
        <taxon>Mucoromycota</taxon>
        <taxon>Glomeromycotina</taxon>
        <taxon>Glomeromycetes</taxon>
        <taxon>Diversisporales</taxon>
        <taxon>Diversisporaceae</taxon>
        <taxon>Diversispora</taxon>
    </lineage>
</organism>
<evidence type="ECO:0000256" key="1">
    <source>
        <dbReference type="SAM" id="Coils"/>
    </source>
</evidence>
<feature type="coiled-coil region" evidence="1">
    <location>
        <begin position="133"/>
        <end position="174"/>
    </location>
</feature>
<dbReference type="EMBL" id="PQFF01000225">
    <property type="protein sequence ID" value="RHZ72307.1"/>
    <property type="molecule type" value="Genomic_DNA"/>
</dbReference>
<protein>
    <submittedName>
        <fullName evidence="2">Uncharacterized protein</fullName>
    </submittedName>
</protein>